<comment type="caution">
    <text evidence="1">The sequence shown here is derived from an EMBL/GenBank/DDBJ whole genome shotgun (WGS) entry which is preliminary data.</text>
</comment>
<dbReference type="OrthoDB" id="186344at2"/>
<name>A0A8E1QWV5_9BACT</name>
<keyword evidence="2" id="KW-1185">Reference proteome</keyword>
<dbReference type="RefSeq" id="WP_053398623.1">
    <property type="nucleotide sequence ID" value="NZ_LFQU01000017.1"/>
</dbReference>
<sequence>MKKCSFTIVAKNYIGLGLILEQSLQKFHKSDIDFYIFVADEIDASQITIPENVISVKKISDYTDAEWTDMTFKYDLTEFCTSIKPFCFQYIFSKGYDSALYFDPDICIFSPITEILEKLETYDVVLTPQVSGIHINYTGEHPEWAMNVNGIFNLGFCGMRKTPISQKILSWWRERLKNECFVDRSVGDFTDQKWMDWLPALLGNEHLYVIKNLGMNMAPWNYFERELFLKDGNIMVRFRTNDNETKEDQLVFLHFAGYDYGKMKQGIISRKRIENLGEYEDLKIATDIYMNLIIKNAEKFDKFLPMKYTYATYDNGDNISSFHRRLYHGLTLSGKNITNPFSSKEGTFYNTIKKYNMINNENIDKLTQRNIDNIGKKRKMIGIMFKCLYRFVGYKRYVLFVKSLYNYCRPELHTFLIDKK</sequence>
<dbReference type="Proteomes" id="UP000036951">
    <property type="component" value="Unassembled WGS sequence"/>
</dbReference>
<dbReference type="SUPFAM" id="SSF53448">
    <property type="entry name" value="Nucleotide-diphospho-sugar transferases"/>
    <property type="match status" value="1"/>
</dbReference>
<gene>
    <name evidence="1" type="ORF">ACU52_09415</name>
</gene>
<protein>
    <recommendedName>
        <fullName evidence="3">Glycosyl transferase</fullName>
    </recommendedName>
</protein>
<proteinExistence type="predicted"/>
<evidence type="ECO:0000313" key="2">
    <source>
        <dbReference type="Proteomes" id="UP000036951"/>
    </source>
</evidence>
<evidence type="ECO:0000313" key="1">
    <source>
        <dbReference type="EMBL" id="KOO68193.1"/>
    </source>
</evidence>
<dbReference type="Gene3D" id="3.90.550.10">
    <property type="entry name" value="Spore Coat Polysaccharide Biosynthesis Protein SpsA, Chain A"/>
    <property type="match status" value="1"/>
</dbReference>
<organism evidence="1 2">
    <name type="scientific">Xylanibacter rarus</name>
    <dbReference type="NCBI Taxonomy" id="1676614"/>
    <lineage>
        <taxon>Bacteria</taxon>
        <taxon>Pseudomonadati</taxon>
        <taxon>Bacteroidota</taxon>
        <taxon>Bacteroidia</taxon>
        <taxon>Bacteroidales</taxon>
        <taxon>Prevotellaceae</taxon>
        <taxon>Xylanibacter</taxon>
    </lineage>
</organism>
<dbReference type="AlphaFoldDB" id="A0A8E1QWV5"/>
<accession>A0A8E1QWV5</accession>
<dbReference type="EMBL" id="LFQU01000017">
    <property type="protein sequence ID" value="KOO68193.1"/>
    <property type="molecule type" value="Genomic_DNA"/>
</dbReference>
<evidence type="ECO:0008006" key="3">
    <source>
        <dbReference type="Google" id="ProtNLM"/>
    </source>
</evidence>
<reference evidence="1 2" key="1">
    <citation type="submission" date="2015-06" db="EMBL/GenBank/DDBJ databases">
        <title>Prevotella sp. 109, sp. nov., a novel member of the family Prevotellaceae isolated from human faeces.</title>
        <authorList>
            <person name="Shkoporov A.N."/>
            <person name="Chaplin A.V."/>
            <person name="Kafarskaia L.I."/>
            <person name="Efimov B.A."/>
        </authorList>
    </citation>
    <scope>NUCLEOTIDE SEQUENCE [LARGE SCALE GENOMIC DNA]</scope>
    <source>
        <strain evidence="1 2">109</strain>
    </source>
</reference>
<dbReference type="InterPro" id="IPR029044">
    <property type="entry name" value="Nucleotide-diphossugar_trans"/>
</dbReference>